<organism evidence="7 8">
    <name type="scientific">Corynebacterium sanguinis</name>
    <dbReference type="NCBI Taxonomy" id="2594913"/>
    <lineage>
        <taxon>Bacteria</taxon>
        <taxon>Bacillati</taxon>
        <taxon>Actinomycetota</taxon>
        <taxon>Actinomycetes</taxon>
        <taxon>Mycobacteriales</taxon>
        <taxon>Corynebacteriaceae</taxon>
        <taxon>Corynebacterium</taxon>
    </lineage>
</organism>
<dbReference type="Gene3D" id="3.90.960.10">
    <property type="entry name" value="YbaK/aminoacyl-tRNA synthetase-associated domain"/>
    <property type="match status" value="1"/>
</dbReference>
<reference evidence="7 8" key="1">
    <citation type="submission" date="2018-12" db="EMBL/GenBank/DDBJ databases">
        <title>Corynebacterium sanguinis sp. nov., a clinically-associated and environmental corynebacterium.</title>
        <authorList>
            <person name="Gonzales-Siles L."/>
            <person name="Jaen-Luchoro D."/>
            <person name="Cardew S."/>
            <person name="Inganas E."/>
            <person name="Ohlen M."/>
            <person name="Jensie-Markopolous S."/>
            <person name="Pinyeiro-Iglesias B."/>
            <person name="Molin K."/>
            <person name="Skovbjerg S."/>
            <person name="Svensson-Stadler L."/>
            <person name="Funke G."/>
            <person name="Moore E.R.B."/>
        </authorList>
    </citation>
    <scope>NUCLEOTIDE SEQUENCE [LARGE SCALE GENOMIC DNA]</scope>
    <source>
        <strain evidence="7 8">58734</strain>
    </source>
</reference>
<dbReference type="InterPro" id="IPR004369">
    <property type="entry name" value="Prolyl-tRNA_editing_YbaK/EbsC"/>
</dbReference>
<evidence type="ECO:0000259" key="5">
    <source>
        <dbReference type="Pfam" id="PF04073"/>
    </source>
</evidence>
<protein>
    <recommendedName>
        <fullName evidence="4">Cys-tRNA(Pro)/Cys-tRNA(Cys) deacylase</fullName>
        <ecNumber evidence="4">4.2.-.-</ecNumber>
    </recommendedName>
</protein>
<dbReference type="InterPro" id="IPR036754">
    <property type="entry name" value="YbaK/aa-tRNA-synt-asso_dom_sf"/>
</dbReference>
<evidence type="ECO:0000313" key="8">
    <source>
        <dbReference type="Proteomes" id="UP000336646"/>
    </source>
</evidence>
<dbReference type="Pfam" id="PF04073">
    <property type="entry name" value="tRNA_edit"/>
    <property type="match status" value="1"/>
</dbReference>
<dbReference type="EMBL" id="RXIR01000001">
    <property type="protein sequence ID" value="TVS30374.1"/>
    <property type="molecule type" value="Genomic_DNA"/>
</dbReference>
<evidence type="ECO:0000256" key="3">
    <source>
        <dbReference type="ARBA" id="ARBA00023239"/>
    </source>
</evidence>
<evidence type="ECO:0000256" key="1">
    <source>
        <dbReference type="ARBA" id="ARBA00009798"/>
    </source>
</evidence>
<feature type="domain" description="YbaK/aminoacyl-tRNA synthetase-associated" evidence="5">
    <location>
        <begin position="32"/>
        <end position="143"/>
    </location>
</feature>
<dbReference type="RefSeq" id="WP_136652947.1">
    <property type="nucleotide sequence ID" value="NZ_JACEOR010000259.1"/>
</dbReference>
<accession>A0A6C1TZZ7</accession>
<evidence type="ECO:0000256" key="4">
    <source>
        <dbReference type="PIRNR" id="PIRNR006181"/>
    </source>
</evidence>
<dbReference type="InterPro" id="IPR007214">
    <property type="entry name" value="YbaK/aa-tRNA-synth-assoc-dom"/>
</dbReference>
<reference evidence="6 9" key="2">
    <citation type="submission" date="2020-07" db="EMBL/GenBank/DDBJ databases">
        <authorList>
            <person name="Khare M."/>
        </authorList>
    </citation>
    <scope>NUCLEOTIDE SEQUENCE [LARGE SCALE GENOMIC DNA]</scope>
    <source>
        <strain evidence="6 9">P8776</strain>
    </source>
</reference>
<dbReference type="GO" id="GO:0016829">
    <property type="term" value="F:lyase activity"/>
    <property type="evidence" value="ECO:0007669"/>
    <property type="project" value="UniProtKB-KW"/>
</dbReference>
<dbReference type="GO" id="GO:0002161">
    <property type="term" value="F:aminoacyl-tRNA deacylase activity"/>
    <property type="evidence" value="ECO:0007669"/>
    <property type="project" value="InterPro"/>
</dbReference>
<keyword evidence="9" id="KW-1185">Reference proteome</keyword>
<dbReference type="PIRSF" id="PIRSF006181">
    <property type="entry name" value="EbsC_YbaK"/>
    <property type="match status" value="1"/>
</dbReference>
<dbReference type="PANTHER" id="PTHR30411:SF0">
    <property type="entry name" value="CYS-TRNA(PRO)_CYS-TRNA(CYS) DEACYLASE YBAK"/>
    <property type="match status" value="1"/>
</dbReference>
<comment type="caution">
    <text evidence="7">The sequence shown here is derived from an EMBL/GenBank/DDBJ whole genome shotgun (WGS) entry which is preliminary data.</text>
</comment>
<dbReference type="Proteomes" id="UP000336646">
    <property type="component" value="Unassembled WGS sequence"/>
</dbReference>
<dbReference type="EMBL" id="JACEOR010000259">
    <property type="protein sequence ID" value="MBA4505025.1"/>
    <property type="molecule type" value="Genomic_DNA"/>
</dbReference>
<evidence type="ECO:0000313" key="9">
    <source>
        <dbReference type="Proteomes" id="UP000580709"/>
    </source>
</evidence>
<evidence type="ECO:0000313" key="7">
    <source>
        <dbReference type="EMBL" id="TVS30374.1"/>
    </source>
</evidence>
<dbReference type="EC" id="4.2.-.-" evidence="4"/>
<dbReference type="CDD" id="cd00002">
    <property type="entry name" value="YbaK_deacylase"/>
    <property type="match status" value="1"/>
</dbReference>
<evidence type="ECO:0000313" key="6">
    <source>
        <dbReference type="EMBL" id="MBA4505025.1"/>
    </source>
</evidence>
<gene>
    <name evidence="7" type="ORF">EKI59_00905</name>
    <name evidence="6" type="ORF">H0H28_06735</name>
</gene>
<keyword evidence="3 4" id="KW-0456">Lyase</keyword>
<dbReference type="AlphaFoldDB" id="A0A6C1TZZ7"/>
<dbReference type="OrthoDB" id="9809296at2"/>
<proteinExistence type="inferred from homology"/>
<dbReference type="SUPFAM" id="SSF55826">
    <property type="entry name" value="YbaK/ProRS associated domain"/>
    <property type="match status" value="1"/>
</dbReference>
<dbReference type="PANTHER" id="PTHR30411">
    <property type="entry name" value="CYTOPLASMIC PROTEIN"/>
    <property type="match status" value="1"/>
</dbReference>
<evidence type="ECO:0000256" key="2">
    <source>
        <dbReference type="ARBA" id="ARBA00022917"/>
    </source>
</evidence>
<comment type="similarity">
    <text evidence="1 4">Belongs to the prolyl-tRNA editing family. YbaK/EbsC subfamily.</text>
</comment>
<name>A0A6C1TZZ7_9CORY</name>
<dbReference type="Proteomes" id="UP000580709">
    <property type="component" value="Unassembled WGS sequence"/>
</dbReference>
<keyword evidence="2 4" id="KW-0648">Protein biosynthesis</keyword>
<sequence>MAKRTRAVEAVAAIYHEILSYAPSHDHFGEHSVAELGLDADAVLKTLVVQHERDLALCLVPVSKRLSLKAAAHALGWKNAELADPGRAQRATGYIIGGISPLGTLTALRTLIDAPCAALPTVTVSGGQRGLSISLAPSDLARLTGAEFVQLGV</sequence>
<dbReference type="GO" id="GO:0006412">
    <property type="term" value="P:translation"/>
    <property type="evidence" value="ECO:0007669"/>
    <property type="project" value="UniProtKB-KW"/>
</dbReference>